<evidence type="ECO:0000259" key="7">
    <source>
        <dbReference type="SMART" id="SM01007"/>
    </source>
</evidence>
<keyword evidence="4 6" id="KW-0486">Methionine biosynthesis</keyword>
<dbReference type="InterPro" id="IPR001303">
    <property type="entry name" value="Aldolase_II/adducin_N"/>
</dbReference>
<dbReference type="PANTHER" id="PTHR22789:SF0">
    <property type="entry name" value="3-OXO-TETRONATE 4-PHOSPHATE DECARBOXYLASE-RELATED"/>
    <property type="match status" value="1"/>
</dbReference>
<comment type="function">
    <text evidence="6">Catalyzes the dehydration of methylthioribulose-1-phosphate (MTRu-1-P) into 2,3-diketo-5-methylthiopentyl-1-phosphate (DK-MTP-1-P).</text>
</comment>
<dbReference type="Gene3D" id="3.40.225.10">
    <property type="entry name" value="Class II aldolase/adducin N-terminal domain"/>
    <property type="match status" value="1"/>
</dbReference>
<comment type="cofactor">
    <cofactor evidence="6">
        <name>Zn(2+)</name>
        <dbReference type="ChEBI" id="CHEBI:29105"/>
    </cofactor>
    <text evidence="6">Binds 1 zinc ion per subunit.</text>
</comment>
<feature type="binding site" evidence="6">
    <location>
        <position position="104"/>
    </location>
    <ligand>
        <name>Zn(2+)</name>
        <dbReference type="ChEBI" id="CHEBI:29105"/>
    </ligand>
</feature>
<dbReference type="RefSeq" id="WP_259857703.1">
    <property type="nucleotide sequence ID" value="NZ_BAAAST010000001.1"/>
</dbReference>
<dbReference type="EMBL" id="CP073720">
    <property type="protein sequence ID" value="UWP79945.1"/>
    <property type="molecule type" value="Genomic_DNA"/>
</dbReference>
<reference evidence="8" key="2">
    <citation type="submission" date="2022-09" db="EMBL/GenBank/DDBJ databases">
        <title>Biosynthetic gene clusters of Dactylosporangioum fulvum.</title>
        <authorList>
            <person name="Caradec T."/>
        </authorList>
    </citation>
    <scope>NUCLEOTIDE SEQUENCE</scope>
    <source>
        <strain evidence="8">NRRL B-16292</strain>
    </source>
</reference>
<dbReference type="Pfam" id="PF00596">
    <property type="entry name" value="Aldolase_II"/>
    <property type="match status" value="1"/>
</dbReference>
<dbReference type="EC" id="4.2.1.109" evidence="6"/>
<keyword evidence="5 6" id="KW-0456">Lyase</keyword>
<dbReference type="SUPFAM" id="SSF53639">
    <property type="entry name" value="AraD/HMP-PK domain-like"/>
    <property type="match status" value="1"/>
</dbReference>
<gene>
    <name evidence="6 8" type="primary">mtnB</name>
    <name evidence="8" type="ORF">Dfulv_32915</name>
</gene>
<evidence type="ECO:0000313" key="9">
    <source>
        <dbReference type="Proteomes" id="UP001059617"/>
    </source>
</evidence>
<evidence type="ECO:0000256" key="6">
    <source>
        <dbReference type="HAMAP-Rule" id="MF_01677"/>
    </source>
</evidence>
<dbReference type="InterPro" id="IPR017714">
    <property type="entry name" value="MethylthioRu-1-P_deHdtase_MtnB"/>
</dbReference>
<evidence type="ECO:0000256" key="4">
    <source>
        <dbReference type="ARBA" id="ARBA00023167"/>
    </source>
</evidence>
<proteinExistence type="inferred from homology"/>
<dbReference type="InterPro" id="IPR050197">
    <property type="entry name" value="Aldolase_class_II_sugar_metab"/>
</dbReference>
<organism evidence="8 9">
    <name type="scientific">Dactylosporangium fulvum</name>
    <dbReference type="NCBI Taxonomy" id="53359"/>
    <lineage>
        <taxon>Bacteria</taxon>
        <taxon>Bacillati</taxon>
        <taxon>Actinomycetota</taxon>
        <taxon>Actinomycetes</taxon>
        <taxon>Micromonosporales</taxon>
        <taxon>Micromonosporaceae</taxon>
        <taxon>Dactylosporangium</taxon>
    </lineage>
</organism>
<comment type="pathway">
    <text evidence="6">Amino-acid biosynthesis; L-methionine biosynthesis via salvage pathway; L-methionine from S-methyl-5-thio-alpha-D-ribose 1-phosphate: step 2/6.</text>
</comment>
<protein>
    <recommendedName>
        <fullName evidence="6">Methylthioribulose-1-phosphate dehydratase</fullName>
        <shortName evidence="6">MTRu-1-P dehydratase</shortName>
        <ecNumber evidence="6">4.2.1.109</ecNumber>
    </recommendedName>
</protein>
<dbReference type="GO" id="GO:0046570">
    <property type="term" value="F:methylthioribulose 1-phosphate dehydratase activity"/>
    <property type="evidence" value="ECO:0007669"/>
    <property type="project" value="UniProtKB-EC"/>
</dbReference>
<dbReference type="Proteomes" id="UP001059617">
    <property type="component" value="Chromosome"/>
</dbReference>
<feature type="domain" description="Class II aldolase/adducin N-terminal" evidence="7">
    <location>
        <begin position="12"/>
        <end position="207"/>
    </location>
</feature>
<dbReference type="NCBIfam" id="TIGR03328">
    <property type="entry name" value="salvage_mtnB"/>
    <property type="match status" value="1"/>
</dbReference>
<dbReference type="HAMAP" id="MF_01677">
    <property type="entry name" value="Salvage_MtnB"/>
    <property type="match status" value="1"/>
</dbReference>
<keyword evidence="9" id="KW-1185">Reference proteome</keyword>
<dbReference type="SMART" id="SM01007">
    <property type="entry name" value="Aldolase_II"/>
    <property type="match status" value="1"/>
</dbReference>
<comment type="similarity">
    <text evidence="6">Belongs to the aldolase class II family. MtnB subfamily.</text>
</comment>
<comment type="catalytic activity">
    <reaction evidence="6">
        <text>5-(methylsulfanyl)-D-ribulose 1-phosphate = 5-methylsulfanyl-2,3-dioxopentyl phosphate + H2O</text>
        <dbReference type="Rhea" id="RHEA:15549"/>
        <dbReference type="ChEBI" id="CHEBI:15377"/>
        <dbReference type="ChEBI" id="CHEBI:58548"/>
        <dbReference type="ChEBI" id="CHEBI:58828"/>
        <dbReference type="EC" id="4.2.1.109"/>
    </reaction>
</comment>
<evidence type="ECO:0000256" key="1">
    <source>
        <dbReference type="ARBA" id="ARBA00022605"/>
    </source>
</evidence>
<evidence type="ECO:0000313" key="8">
    <source>
        <dbReference type="EMBL" id="UWP79945.1"/>
    </source>
</evidence>
<evidence type="ECO:0000256" key="2">
    <source>
        <dbReference type="ARBA" id="ARBA00022723"/>
    </source>
</evidence>
<sequence>MNQHLDRATAAAGLAQTARDLYRRGWMDGTAGNLSARLAEPAHAALITASGRSKGSLTAQDMVAVDAVTGQPLEPGGPPPSAETSIHAAVYRTVPGCGAVVHAHPPHATAVAVLAARDDRDAVRFTDLEVIKGLAVPDPTAISVPVFTNWLDVRVIGSDVAAYLTTNGSGIPPVLLIAFHGATAWGPTLDVARNRLECLEALCQLSLLTGQYPARTEMPIRGA</sequence>
<name>A0ABY5VQY5_9ACTN</name>
<feature type="binding site" evidence="6">
    <location>
        <position position="102"/>
    </location>
    <ligand>
        <name>Zn(2+)</name>
        <dbReference type="ChEBI" id="CHEBI:29105"/>
    </ligand>
</feature>
<accession>A0ABY5VQY5</accession>
<evidence type="ECO:0000256" key="5">
    <source>
        <dbReference type="ARBA" id="ARBA00023239"/>
    </source>
</evidence>
<evidence type="ECO:0000256" key="3">
    <source>
        <dbReference type="ARBA" id="ARBA00022833"/>
    </source>
</evidence>
<reference evidence="8" key="1">
    <citation type="submission" date="2021-04" db="EMBL/GenBank/DDBJ databases">
        <authorList>
            <person name="Hartkoorn R.C."/>
            <person name="Beaudoing E."/>
            <person name="Hot D."/>
        </authorList>
    </citation>
    <scope>NUCLEOTIDE SEQUENCE</scope>
    <source>
        <strain evidence="8">NRRL B-16292</strain>
    </source>
</reference>
<dbReference type="InterPro" id="IPR036409">
    <property type="entry name" value="Aldolase_II/adducin_N_sf"/>
</dbReference>
<keyword evidence="3 6" id="KW-0862">Zinc</keyword>
<keyword evidence="1 6" id="KW-0028">Amino-acid biosynthesis</keyword>
<dbReference type="PANTHER" id="PTHR22789">
    <property type="entry name" value="FUCULOSE PHOSPHATE ALDOLASE"/>
    <property type="match status" value="1"/>
</dbReference>
<keyword evidence="2 6" id="KW-0479">Metal-binding</keyword>